<reference evidence="2 3" key="1">
    <citation type="submission" date="2020-03" db="EMBL/GenBank/DDBJ databases">
        <title>Hydrogenophaga sp. nov. isolated from cyanobacterial mat.</title>
        <authorList>
            <person name="Thorat V."/>
            <person name="Kirdat K."/>
            <person name="Tiwarekar B."/>
            <person name="Costa E.D."/>
            <person name="Yadav A."/>
        </authorList>
    </citation>
    <scope>NUCLEOTIDE SEQUENCE [LARGE SCALE GENOMIC DNA]</scope>
    <source>
        <strain evidence="2 3">BA0156</strain>
    </source>
</reference>
<feature type="transmembrane region" description="Helical" evidence="1">
    <location>
        <begin position="137"/>
        <end position="155"/>
    </location>
</feature>
<keyword evidence="1" id="KW-0472">Membrane</keyword>
<keyword evidence="3" id="KW-1185">Reference proteome</keyword>
<evidence type="ECO:0000313" key="2">
    <source>
        <dbReference type="EMBL" id="QIM50655.1"/>
    </source>
</evidence>
<dbReference type="KEGG" id="hcz:G9Q37_00170"/>
<accession>A0A6G8IC73</accession>
<keyword evidence="1" id="KW-0812">Transmembrane</keyword>
<dbReference type="Proteomes" id="UP000503162">
    <property type="component" value="Chromosome"/>
</dbReference>
<keyword evidence="1" id="KW-1133">Transmembrane helix</keyword>
<gene>
    <name evidence="2" type="ORF">G9Q37_00170</name>
</gene>
<feature type="transmembrane region" description="Helical" evidence="1">
    <location>
        <begin position="12"/>
        <end position="33"/>
    </location>
</feature>
<evidence type="ECO:0000313" key="3">
    <source>
        <dbReference type="Proteomes" id="UP000503162"/>
    </source>
</evidence>
<dbReference type="PANTHER" id="PTHR15887:SF1">
    <property type="entry name" value="TRANSMEMBRANE PROTEIN 69"/>
    <property type="match status" value="1"/>
</dbReference>
<dbReference type="InterPro" id="IPR021836">
    <property type="entry name" value="DUF3429"/>
</dbReference>
<evidence type="ECO:0000256" key="1">
    <source>
        <dbReference type="SAM" id="Phobius"/>
    </source>
</evidence>
<feature type="transmembrane region" description="Helical" evidence="1">
    <location>
        <begin position="86"/>
        <end position="112"/>
    </location>
</feature>
<protein>
    <submittedName>
        <fullName evidence="2">DUF3429 domain-containing protein</fullName>
    </submittedName>
</protein>
<proteinExistence type="predicted"/>
<dbReference type="Pfam" id="PF11911">
    <property type="entry name" value="DUF3429"/>
    <property type="match status" value="1"/>
</dbReference>
<dbReference type="PANTHER" id="PTHR15887">
    <property type="entry name" value="TRANSMEMBRANE PROTEIN 69"/>
    <property type="match status" value="1"/>
</dbReference>
<sequence>MNTPSDKLPVAVSWLGHGGLLPFGALALAAWLLPAWRAPALHALLAYGAVILSFVGALHWGLAMAQPGLDGRWRQRAFVWSVVPSLIGWAAIAWPALPAAAGAIVLAGGFLLHLQQDHALARATALPGWYLPLRRRLTLIAVASLAAGALAAQAAG</sequence>
<feature type="transmembrane region" description="Helical" evidence="1">
    <location>
        <begin position="45"/>
        <end position="66"/>
    </location>
</feature>
<dbReference type="EMBL" id="CP049989">
    <property type="protein sequence ID" value="QIM50655.1"/>
    <property type="molecule type" value="Genomic_DNA"/>
</dbReference>
<name>A0A6G8IC73_9BURK</name>
<dbReference type="AlphaFoldDB" id="A0A6G8IC73"/>
<organism evidence="2 3">
    <name type="scientific">Hydrogenophaga crocea</name>
    <dbReference type="NCBI Taxonomy" id="2716225"/>
    <lineage>
        <taxon>Bacteria</taxon>
        <taxon>Pseudomonadati</taxon>
        <taxon>Pseudomonadota</taxon>
        <taxon>Betaproteobacteria</taxon>
        <taxon>Burkholderiales</taxon>
        <taxon>Comamonadaceae</taxon>
        <taxon>Hydrogenophaga</taxon>
    </lineage>
</organism>
<dbReference type="RefSeq" id="WP_166222823.1">
    <property type="nucleotide sequence ID" value="NZ_CP049989.1"/>
</dbReference>